<comment type="caution">
    <text evidence="1">The sequence shown here is derived from an EMBL/GenBank/DDBJ whole genome shotgun (WGS) entry which is preliminary data.</text>
</comment>
<evidence type="ECO:0000313" key="1">
    <source>
        <dbReference type="EMBL" id="MCE5974954.1"/>
    </source>
</evidence>
<evidence type="ECO:0000313" key="2">
    <source>
        <dbReference type="Proteomes" id="UP001521181"/>
    </source>
</evidence>
<dbReference type="EMBL" id="JAJUOS010000015">
    <property type="protein sequence ID" value="MCE5974954.1"/>
    <property type="molecule type" value="Genomic_DNA"/>
</dbReference>
<name>A0ABS8YYQ4_9RHOB</name>
<dbReference type="GO" id="GO:0008168">
    <property type="term" value="F:methyltransferase activity"/>
    <property type="evidence" value="ECO:0007669"/>
    <property type="project" value="UniProtKB-KW"/>
</dbReference>
<keyword evidence="1" id="KW-0489">Methyltransferase</keyword>
<dbReference type="Pfam" id="PF13578">
    <property type="entry name" value="Methyltransf_24"/>
    <property type="match status" value="1"/>
</dbReference>
<protein>
    <submittedName>
        <fullName evidence="1">Class I SAM-dependent methyltransferase</fullName>
    </submittedName>
</protein>
<dbReference type="InterPro" id="IPR029063">
    <property type="entry name" value="SAM-dependent_MTases_sf"/>
</dbReference>
<organism evidence="1 2">
    <name type="scientific">Rhodobacter flavimaris</name>
    <dbReference type="NCBI Taxonomy" id="2907145"/>
    <lineage>
        <taxon>Bacteria</taxon>
        <taxon>Pseudomonadati</taxon>
        <taxon>Pseudomonadota</taxon>
        <taxon>Alphaproteobacteria</taxon>
        <taxon>Rhodobacterales</taxon>
        <taxon>Rhodobacter group</taxon>
        <taxon>Rhodobacter</taxon>
    </lineage>
</organism>
<dbReference type="SUPFAM" id="SSF53335">
    <property type="entry name" value="S-adenosyl-L-methionine-dependent methyltransferases"/>
    <property type="match status" value="1"/>
</dbReference>
<reference evidence="1 2" key="1">
    <citation type="submission" date="2021-12" db="EMBL/GenBank/DDBJ databases">
        <title>Sinirhodobacter sp. WL0062 is a bacterium isolated from seawater.</title>
        <authorList>
            <person name="Wang L."/>
            <person name="He W."/>
            <person name="Zhang D.-F."/>
        </authorList>
    </citation>
    <scope>NUCLEOTIDE SEQUENCE [LARGE SCALE GENOMIC DNA]</scope>
    <source>
        <strain evidence="1 2">WL0062</strain>
    </source>
</reference>
<proteinExistence type="predicted"/>
<keyword evidence="2" id="KW-1185">Reference proteome</keyword>
<keyword evidence="1" id="KW-0808">Transferase</keyword>
<accession>A0ABS8YYQ4</accession>
<sequence>MKQALRSAYVFTLRKLRALFDAVGLLGYFEKRDGRVARWFRSLFAIYDIDDLVHLDLAWWTMDAIDEVDRLLAQRPGARVFEWGSGASTVWLAKRTGQVISVEHDAEWADVVEPKLAQFGHVALRRVPASNSGQIRSQKYGFEGQFFDDYVAAIRDEEGVFDLIVIDGRAREACLAEAIPRLASSGIILFDDFKRRRYRDAVAATDLRVRYLDGLAACLPLPDSTALLSR</sequence>
<gene>
    <name evidence="1" type="ORF">LZA78_15840</name>
</gene>
<dbReference type="Gene3D" id="3.40.50.150">
    <property type="entry name" value="Vaccinia Virus protein VP39"/>
    <property type="match status" value="1"/>
</dbReference>
<dbReference type="RefSeq" id="WP_233677889.1">
    <property type="nucleotide sequence ID" value="NZ_JAJUOS010000015.1"/>
</dbReference>
<dbReference type="Proteomes" id="UP001521181">
    <property type="component" value="Unassembled WGS sequence"/>
</dbReference>
<dbReference type="GO" id="GO:0032259">
    <property type="term" value="P:methylation"/>
    <property type="evidence" value="ECO:0007669"/>
    <property type="project" value="UniProtKB-KW"/>
</dbReference>